<comment type="similarity">
    <text evidence="1">Belongs to the AB hydrolase superfamily. AB hydrolase 2 family.</text>
</comment>
<dbReference type="AlphaFoldDB" id="A0A6G0ZLK2"/>
<sequence>MSEDAFIVSPTRKHTGTIIFLHGLGENGENWKLVLSKMVKPNVKVICLNAKKIPLTLNKGFPTAAWFDLASLDENKLEDETSIMRAVENLHDIIDEEIASSKVSATKTMLAGFSQGGALAMYAALTYHKRLAAVMVMSSWPVLRHTMPEVSTAAINNTNTPMLQCHGTEDPVIYYKWGLILADALKEMNPKHEFKSYEGLKHAVNDQELQDVKTFINKIFP</sequence>
<dbReference type="InterPro" id="IPR029058">
    <property type="entry name" value="AB_hydrolase_fold"/>
</dbReference>
<dbReference type="OrthoDB" id="2418081at2759"/>
<dbReference type="GO" id="GO:0005737">
    <property type="term" value="C:cytoplasm"/>
    <property type="evidence" value="ECO:0007669"/>
    <property type="project" value="TreeGrafter"/>
</dbReference>
<dbReference type="InterPro" id="IPR003140">
    <property type="entry name" value="PLipase/COase/thioEstase"/>
</dbReference>
<feature type="domain" description="Phospholipase/carboxylesterase/thioesterase" evidence="3">
    <location>
        <begin position="4"/>
        <end position="218"/>
    </location>
</feature>
<evidence type="ECO:0000256" key="1">
    <source>
        <dbReference type="ARBA" id="ARBA00006499"/>
    </source>
</evidence>
<organism evidence="4 5">
    <name type="scientific">Aphis craccivora</name>
    <name type="common">Cowpea aphid</name>
    <dbReference type="NCBI Taxonomy" id="307492"/>
    <lineage>
        <taxon>Eukaryota</taxon>
        <taxon>Metazoa</taxon>
        <taxon>Ecdysozoa</taxon>
        <taxon>Arthropoda</taxon>
        <taxon>Hexapoda</taxon>
        <taxon>Insecta</taxon>
        <taxon>Pterygota</taxon>
        <taxon>Neoptera</taxon>
        <taxon>Paraneoptera</taxon>
        <taxon>Hemiptera</taxon>
        <taxon>Sternorrhyncha</taxon>
        <taxon>Aphidomorpha</taxon>
        <taxon>Aphidoidea</taxon>
        <taxon>Aphididae</taxon>
        <taxon>Aphidini</taxon>
        <taxon>Aphis</taxon>
        <taxon>Aphis</taxon>
    </lineage>
</organism>
<protein>
    <recommendedName>
        <fullName evidence="2">palmitoyl-protein hydrolase</fullName>
        <ecNumber evidence="2">3.1.2.22</ecNumber>
    </recommendedName>
</protein>
<dbReference type="SUPFAM" id="SSF53474">
    <property type="entry name" value="alpha/beta-Hydrolases"/>
    <property type="match status" value="1"/>
</dbReference>
<dbReference type="PANTHER" id="PTHR10655:SF68">
    <property type="entry name" value="PALMITOYL-PROTEIN HYDROLASE"/>
    <property type="match status" value="1"/>
</dbReference>
<dbReference type="Proteomes" id="UP000478052">
    <property type="component" value="Unassembled WGS sequence"/>
</dbReference>
<dbReference type="Pfam" id="PF02230">
    <property type="entry name" value="Abhydrolase_2"/>
    <property type="match status" value="1"/>
</dbReference>
<evidence type="ECO:0000256" key="2">
    <source>
        <dbReference type="ARBA" id="ARBA00012423"/>
    </source>
</evidence>
<dbReference type="Gene3D" id="3.40.50.1820">
    <property type="entry name" value="alpha/beta hydrolase"/>
    <property type="match status" value="1"/>
</dbReference>
<gene>
    <name evidence="4" type="ORF">FWK35_00018001</name>
</gene>
<comment type="caution">
    <text evidence="4">The sequence shown here is derived from an EMBL/GenBank/DDBJ whole genome shotgun (WGS) entry which is preliminary data.</text>
</comment>
<evidence type="ECO:0000259" key="3">
    <source>
        <dbReference type="Pfam" id="PF02230"/>
    </source>
</evidence>
<evidence type="ECO:0000313" key="5">
    <source>
        <dbReference type="Proteomes" id="UP000478052"/>
    </source>
</evidence>
<dbReference type="GO" id="GO:0052689">
    <property type="term" value="F:carboxylic ester hydrolase activity"/>
    <property type="evidence" value="ECO:0007669"/>
    <property type="project" value="TreeGrafter"/>
</dbReference>
<dbReference type="EC" id="3.1.2.22" evidence="2"/>
<evidence type="ECO:0000313" key="4">
    <source>
        <dbReference type="EMBL" id="KAF0771594.1"/>
    </source>
</evidence>
<reference evidence="4 5" key="1">
    <citation type="submission" date="2019-08" db="EMBL/GenBank/DDBJ databases">
        <title>Whole genome of Aphis craccivora.</title>
        <authorList>
            <person name="Voronova N.V."/>
            <person name="Shulinski R.S."/>
            <person name="Bandarenka Y.V."/>
            <person name="Zhorov D.G."/>
            <person name="Warner D."/>
        </authorList>
    </citation>
    <scope>NUCLEOTIDE SEQUENCE [LARGE SCALE GENOMIC DNA]</scope>
    <source>
        <strain evidence="4">180601</strain>
        <tissue evidence="4">Whole Body</tissue>
    </source>
</reference>
<proteinExistence type="inferred from homology"/>
<dbReference type="PANTHER" id="PTHR10655">
    <property type="entry name" value="LYSOPHOSPHOLIPASE-RELATED"/>
    <property type="match status" value="1"/>
</dbReference>
<dbReference type="GO" id="GO:0008474">
    <property type="term" value="F:palmitoyl-(protein) hydrolase activity"/>
    <property type="evidence" value="ECO:0007669"/>
    <property type="project" value="UniProtKB-EC"/>
</dbReference>
<name>A0A6G0ZLK2_APHCR</name>
<keyword evidence="5" id="KW-1185">Reference proteome</keyword>
<dbReference type="EMBL" id="VUJU01000276">
    <property type="protein sequence ID" value="KAF0771594.1"/>
    <property type="molecule type" value="Genomic_DNA"/>
</dbReference>
<accession>A0A6G0ZLK2</accession>
<dbReference type="InterPro" id="IPR050565">
    <property type="entry name" value="LYPA1-2/EST-like"/>
</dbReference>